<reference evidence="2 3" key="1">
    <citation type="submission" date="2019-05" db="EMBL/GenBank/DDBJ databases">
        <authorList>
            <person name="Qu J.-H."/>
        </authorList>
    </citation>
    <scope>NUCLEOTIDE SEQUENCE [LARGE SCALE GENOMIC DNA]</scope>
    <source>
        <strain evidence="2 3">T17</strain>
    </source>
</reference>
<dbReference type="EMBL" id="VCEJ01000005">
    <property type="protein sequence ID" value="TLU99144.1"/>
    <property type="molecule type" value="Genomic_DNA"/>
</dbReference>
<feature type="domain" description="SnoaL-like" evidence="1">
    <location>
        <begin position="59"/>
        <end position="170"/>
    </location>
</feature>
<evidence type="ECO:0000313" key="2">
    <source>
        <dbReference type="EMBL" id="TLU99144.1"/>
    </source>
</evidence>
<comment type="caution">
    <text evidence="2">The sequence shown here is derived from an EMBL/GenBank/DDBJ whole genome shotgun (WGS) entry which is preliminary data.</text>
</comment>
<accession>A0A5R9KSR1</accession>
<organism evidence="2 3">
    <name type="scientific">Dyadobacter luticola</name>
    <dbReference type="NCBI Taxonomy" id="1979387"/>
    <lineage>
        <taxon>Bacteria</taxon>
        <taxon>Pseudomonadati</taxon>
        <taxon>Bacteroidota</taxon>
        <taxon>Cytophagia</taxon>
        <taxon>Cytophagales</taxon>
        <taxon>Spirosomataceae</taxon>
        <taxon>Dyadobacter</taxon>
    </lineage>
</organism>
<dbReference type="InterPro" id="IPR032710">
    <property type="entry name" value="NTF2-like_dom_sf"/>
</dbReference>
<proteinExistence type="predicted"/>
<keyword evidence="3" id="KW-1185">Reference proteome</keyword>
<dbReference type="Pfam" id="PF13474">
    <property type="entry name" value="SnoaL_3"/>
    <property type="match status" value="1"/>
</dbReference>
<dbReference type="Proteomes" id="UP000306402">
    <property type="component" value="Unassembled WGS sequence"/>
</dbReference>
<dbReference type="Gene3D" id="3.10.450.50">
    <property type="match status" value="1"/>
</dbReference>
<gene>
    <name evidence="2" type="ORF">FEN17_21445</name>
</gene>
<dbReference type="RefSeq" id="WP_138367435.1">
    <property type="nucleotide sequence ID" value="NZ_VCEJ01000005.1"/>
</dbReference>
<evidence type="ECO:0000313" key="3">
    <source>
        <dbReference type="Proteomes" id="UP000306402"/>
    </source>
</evidence>
<dbReference type="OrthoDB" id="1495314at2"/>
<name>A0A5R9KSR1_9BACT</name>
<dbReference type="AlphaFoldDB" id="A0A5R9KSR1"/>
<protein>
    <recommendedName>
        <fullName evidence="1">SnoaL-like domain-containing protein</fullName>
    </recommendedName>
</protein>
<sequence length="184" mass="20873">MKRNISVFILLILLASSFKYRTKAKETDQQTIRAGFTAANVLPKEEDSKAAFVGAVARLQQANQEFVKGNTESLKALWSHSADVTVFDGISNQELKGWEAVELNLNNGPAKSYQNTDYTFHEIASRQGDDQAYLLQEESYKKPGAKLLNLHVTMLFRKENNEWKIIHRHEDILTSKPKSDKTSK</sequence>
<dbReference type="InterPro" id="IPR037401">
    <property type="entry name" value="SnoaL-like"/>
</dbReference>
<evidence type="ECO:0000259" key="1">
    <source>
        <dbReference type="Pfam" id="PF13474"/>
    </source>
</evidence>
<dbReference type="SUPFAM" id="SSF54427">
    <property type="entry name" value="NTF2-like"/>
    <property type="match status" value="1"/>
</dbReference>